<dbReference type="STRING" id="642227.HA49_13600"/>
<dbReference type="PANTHER" id="PTHR30348:SF9">
    <property type="entry name" value="UPF0759 PROTEIN YECE"/>
    <property type="match status" value="1"/>
</dbReference>
<dbReference type="Pfam" id="PF01904">
    <property type="entry name" value="DUF72"/>
    <property type="match status" value="1"/>
</dbReference>
<dbReference type="RefSeq" id="WP_038020983.1">
    <property type="nucleotide sequence ID" value="NZ_JPKR02000003.1"/>
</dbReference>
<proteinExistence type="predicted"/>
<evidence type="ECO:0000313" key="1">
    <source>
        <dbReference type="EMBL" id="KGD71867.1"/>
    </source>
</evidence>
<accession>A0A095T591</accession>
<dbReference type="NCBIfam" id="NF007637">
    <property type="entry name" value="PRK10302.1"/>
    <property type="match status" value="1"/>
</dbReference>
<keyword evidence="2" id="KW-1185">Reference proteome</keyword>
<evidence type="ECO:0008006" key="3">
    <source>
        <dbReference type="Google" id="ProtNLM"/>
    </source>
</evidence>
<reference evidence="1" key="1">
    <citation type="submission" date="2014-12" db="EMBL/GenBank/DDBJ databases">
        <title>The draft genome of the Tatumella morbirosei type strain, LMG23360T isolated from pineapple rot.</title>
        <authorList>
            <person name="Smits T.H."/>
            <person name="Palmer M."/>
            <person name="Venter S.N."/>
            <person name="Duffy B."/>
            <person name="Steenkamp E.T."/>
            <person name="Chan W.Y."/>
            <person name="Coutinho T.A."/>
            <person name="Coetzee M.P."/>
            <person name="De Maayer P."/>
        </authorList>
    </citation>
    <scope>NUCLEOTIDE SEQUENCE [LARGE SCALE GENOMIC DNA]</scope>
    <source>
        <strain evidence="1">LMG 23360</strain>
    </source>
</reference>
<organism evidence="1 2">
    <name type="scientific">Tatumella morbirosei</name>
    <dbReference type="NCBI Taxonomy" id="642227"/>
    <lineage>
        <taxon>Bacteria</taxon>
        <taxon>Pseudomonadati</taxon>
        <taxon>Pseudomonadota</taxon>
        <taxon>Gammaproteobacteria</taxon>
        <taxon>Enterobacterales</taxon>
        <taxon>Erwiniaceae</taxon>
        <taxon>Tatumella</taxon>
    </lineage>
</organism>
<dbReference type="InterPro" id="IPR036520">
    <property type="entry name" value="UPF0759_sf"/>
</dbReference>
<dbReference type="SUPFAM" id="SSF117396">
    <property type="entry name" value="TM1631-like"/>
    <property type="match status" value="1"/>
</dbReference>
<protein>
    <recommendedName>
        <fullName evidence="3">DUF72 domain-containing protein</fullName>
    </recommendedName>
</protein>
<dbReference type="InterPro" id="IPR002763">
    <property type="entry name" value="DUF72"/>
</dbReference>
<gene>
    <name evidence="1" type="ORF">HA49_13600</name>
</gene>
<dbReference type="PANTHER" id="PTHR30348">
    <property type="entry name" value="UNCHARACTERIZED PROTEIN YECE"/>
    <property type="match status" value="1"/>
</dbReference>
<dbReference type="OrthoDB" id="9780310at2"/>
<dbReference type="Gene3D" id="3.20.20.410">
    <property type="entry name" value="Protein of unknown function UPF0759"/>
    <property type="match status" value="1"/>
</dbReference>
<dbReference type="Proteomes" id="UP000029577">
    <property type="component" value="Unassembled WGS sequence"/>
</dbReference>
<dbReference type="EMBL" id="JPKR02000003">
    <property type="protein sequence ID" value="KGD71867.1"/>
    <property type="molecule type" value="Genomic_DNA"/>
</dbReference>
<dbReference type="AlphaFoldDB" id="A0A095T591"/>
<sequence length="273" mass="31469">MTLRIGLPQWQHPWWKRAGLHTLEDYARHFDCVEGNTTLYALPEVDTVLRWRSMTSDRFRFCFKFPATISHGTELRDSVELLNEFFRRMDPLSDRIGQYWLQLPARFSPLQLPQLWSFLKQLPAAFSYGVEVRHPEFFARGEAERALNRGLADRGVNRVILDSRAVHASPSRSAAALDAKAKKPKVPVHAVRTARQPMIRFIGSDETEASVKLFHDWSTRIREWQSVSSPLLFIHTPEMGEVFPLLHLLWPELQPLTAGLPPLPAWPDQPALF</sequence>
<name>A0A095T591_9GAMM</name>
<evidence type="ECO:0000313" key="2">
    <source>
        <dbReference type="Proteomes" id="UP000029577"/>
    </source>
</evidence>
<comment type="caution">
    <text evidence="1">The sequence shown here is derived from an EMBL/GenBank/DDBJ whole genome shotgun (WGS) entry which is preliminary data.</text>
</comment>
<dbReference type="eggNOG" id="COG1801">
    <property type="taxonomic scope" value="Bacteria"/>
</dbReference>